<feature type="transmembrane region" description="Helical" evidence="1">
    <location>
        <begin position="273"/>
        <end position="294"/>
    </location>
</feature>
<feature type="transmembrane region" description="Helical" evidence="1">
    <location>
        <begin position="46"/>
        <end position="65"/>
    </location>
</feature>
<organism evidence="2 3">
    <name type="scientific">Bradyrhizobium aeschynomenes</name>
    <dbReference type="NCBI Taxonomy" id="2734909"/>
    <lineage>
        <taxon>Bacteria</taxon>
        <taxon>Pseudomonadati</taxon>
        <taxon>Pseudomonadota</taxon>
        <taxon>Alphaproteobacteria</taxon>
        <taxon>Hyphomicrobiales</taxon>
        <taxon>Nitrobacteraceae</taxon>
        <taxon>Bradyrhizobium</taxon>
    </lineage>
</organism>
<sequence length="342" mass="36741">MAYLPSQMTLLEALATVIGTAAIAPALLILWLVVAAGDNSGPPLKIWTAFLLGAASVLLLGIVRIPFQHVGLSLENPWVAQAVRALFTVALPEEIAKVAVIAALWSRRRQVGNAMDTVFYGAAVGLGFAAYENLAYLVQHAEMWRSLAILRSVLTVPFHGALGIIAGAYLAIARTSTALGANRHNRDWARMSSWALVLAAPVALHAAFDYPLLLLQRASNLDPTSRLWLGGVSVLIGFSSIGLAVRLVRRVAHHHTPRTEVAKARLSQLRRMWALLLLGGAAGFIGLGFVLTSIRHWLLNPDRNVAGVLVPLGLTAILLGVALLIVTTTIYVFGRNRMRTTA</sequence>
<feature type="transmembrane region" description="Helical" evidence="1">
    <location>
        <begin position="13"/>
        <end position="34"/>
    </location>
</feature>
<keyword evidence="2" id="KW-0378">Hydrolase</keyword>
<dbReference type="EMBL" id="JABFDN010000001">
    <property type="protein sequence ID" value="NPU64137.1"/>
    <property type="molecule type" value="Genomic_DNA"/>
</dbReference>
<accession>A0ABX2CA42</accession>
<gene>
    <name evidence="2" type="ORF">HL667_03935</name>
</gene>
<keyword evidence="1" id="KW-1133">Transmembrane helix</keyword>
<keyword evidence="2" id="KW-0482">Metalloprotease</keyword>
<feature type="transmembrane region" description="Helical" evidence="1">
    <location>
        <begin position="193"/>
        <end position="215"/>
    </location>
</feature>
<feature type="transmembrane region" description="Helical" evidence="1">
    <location>
        <begin position="227"/>
        <end position="248"/>
    </location>
</feature>
<dbReference type="GO" id="GO:0008237">
    <property type="term" value="F:metallopeptidase activity"/>
    <property type="evidence" value="ECO:0007669"/>
    <property type="project" value="UniProtKB-KW"/>
</dbReference>
<keyword evidence="2" id="KW-0645">Protease</keyword>
<dbReference type="Pfam" id="PF13367">
    <property type="entry name" value="PrsW-protease"/>
    <property type="match status" value="1"/>
</dbReference>
<evidence type="ECO:0000313" key="3">
    <source>
        <dbReference type="Proteomes" id="UP000886476"/>
    </source>
</evidence>
<reference evidence="2" key="1">
    <citation type="submission" date="2020-05" db="EMBL/GenBank/DDBJ databases">
        <title>Nod-independent and nitrogen-fixing Bradyrhizobium aeschynomene sp. nov. isolated from nodules of Aeschynomene indica.</title>
        <authorList>
            <person name="Zhang Z."/>
        </authorList>
    </citation>
    <scope>NUCLEOTIDE SEQUENCE</scope>
    <source>
        <strain evidence="2">83012</strain>
    </source>
</reference>
<evidence type="ECO:0000313" key="2">
    <source>
        <dbReference type="EMBL" id="NPU64137.1"/>
    </source>
</evidence>
<feature type="transmembrane region" description="Helical" evidence="1">
    <location>
        <begin position="149"/>
        <end position="172"/>
    </location>
</feature>
<feature type="transmembrane region" description="Helical" evidence="1">
    <location>
        <begin position="306"/>
        <end position="333"/>
    </location>
</feature>
<dbReference type="RefSeq" id="WP_172109153.1">
    <property type="nucleotide sequence ID" value="NZ_JABFDN010000001.1"/>
</dbReference>
<comment type="caution">
    <text evidence="2">The sequence shown here is derived from an EMBL/GenBank/DDBJ whole genome shotgun (WGS) entry which is preliminary data.</text>
</comment>
<evidence type="ECO:0000256" key="1">
    <source>
        <dbReference type="SAM" id="Phobius"/>
    </source>
</evidence>
<dbReference type="PANTHER" id="PTHR36844">
    <property type="entry name" value="PROTEASE PRSW"/>
    <property type="match status" value="1"/>
</dbReference>
<proteinExistence type="predicted"/>
<keyword evidence="3" id="KW-1185">Reference proteome</keyword>
<keyword evidence="1" id="KW-0812">Transmembrane</keyword>
<name>A0ABX2CA42_9BRAD</name>
<dbReference type="PANTHER" id="PTHR36844:SF1">
    <property type="entry name" value="PROTEASE PRSW"/>
    <property type="match status" value="1"/>
</dbReference>
<keyword evidence="1" id="KW-0472">Membrane</keyword>
<protein>
    <submittedName>
        <fullName evidence="2">PrsW family intramembrane metalloprotease</fullName>
    </submittedName>
</protein>
<feature type="transmembrane region" description="Helical" evidence="1">
    <location>
        <begin position="117"/>
        <end position="137"/>
    </location>
</feature>
<dbReference type="Proteomes" id="UP000886476">
    <property type="component" value="Unassembled WGS sequence"/>
</dbReference>
<feature type="transmembrane region" description="Helical" evidence="1">
    <location>
        <begin position="85"/>
        <end position="105"/>
    </location>
</feature>
<dbReference type="InterPro" id="IPR026898">
    <property type="entry name" value="PrsW"/>
</dbReference>